<dbReference type="KEGG" id="ptm:GSPATT00001232001"/>
<dbReference type="RefSeq" id="XP_001442427.1">
    <property type="nucleotide sequence ID" value="XM_001442390.1"/>
</dbReference>
<name>A0CW63_PARTE</name>
<evidence type="ECO:0000256" key="1">
    <source>
        <dbReference type="SAM" id="Phobius"/>
    </source>
</evidence>
<feature type="transmembrane region" description="Helical" evidence="1">
    <location>
        <begin position="111"/>
        <end position="135"/>
    </location>
</feature>
<proteinExistence type="predicted"/>
<evidence type="ECO:0000313" key="3">
    <source>
        <dbReference type="Proteomes" id="UP000000600"/>
    </source>
</evidence>
<dbReference type="EMBL" id="CT868207">
    <property type="protein sequence ID" value="CAK75030.1"/>
    <property type="molecule type" value="Genomic_DNA"/>
</dbReference>
<keyword evidence="1" id="KW-0812">Transmembrane</keyword>
<dbReference type="Proteomes" id="UP000000600">
    <property type="component" value="Unassembled WGS sequence"/>
</dbReference>
<accession>A0CW63</accession>
<dbReference type="HOGENOM" id="CLU_1558236_0_0_1"/>
<gene>
    <name evidence="2" type="ORF">GSPATT00001232001</name>
</gene>
<evidence type="ECO:0008006" key="4">
    <source>
        <dbReference type="Google" id="ProtNLM"/>
    </source>
</evidence>
<organism evidence="2 3">
    <name type="scientific">Paramecium tetraurelia</name>
    <dbReference type="NCBI Taxonomy" id="5888"/>
    <lineage>
        <taxon>Eukaryota</taxon>
        <taxon>Sar</taxon>
        <taxon>Alveolata</taxon>
        <taxon>Ciliophora</taxon>
        <taxon>Intramacronucleata</taxon>
        <taxon>Oligohymenophorea</taxon>
        <taxon>Peniculida</taxon>
        <taxon>Parameciidae</taxon>
        <taxon>Paramecium</taxon>
    </lineage>
</organism>
<keyword evidence="1" id="KW-1133">Transmembrane helix</keyword>
<feature type="transmembrane region" description="Helical" evidence="1">
    <location>
        <begin position="82"/>
        <end position="105"/>
    </location>
</feature>
<sequence length="172" mass="20947">MTFQYQHHILEEIFVAITGKVIISIIFENFMNSNLFETTYLLIYWIDSEYVINSNFKSLFWIKINLPLTLNPNRLIYLQFNFVLYLAIFQEFLIFLLMSFQIFLLNLKFQIYFISIFFLIIFLFAQFIHFFSFLFSHYIRVSLSKLFFPPFNIQIIQFAKIIQHTTCIILYK</sequence>
<protein>
    <recommendedName>
        <fullName evidence="4">Transmembrane protein</fullName>
    </recommendedName>
</protein>
<dbReference type="AlphaFoldDB" id="A0CW63"/>
<keyword evidence="3" id="KW-1185">Reference proteome</keyword>
<dbReference type="InParanoid" id="A0CW63"/>
<dbReference type="GeneID" id="5028212"/>
<keyword evidence="1" id="KW-0472">Membrane</keyword>
<reference evidence="2 3" key="1">
    <citation type="journal article" date="2006" name="Nature">
        <title>Global trends of whole-genome duplications revealed by the ciliate Paramecium tetraurelia.</title>
        <authorList>
            <consortium name="Genoscope"/>
            <person name="Aury J.-M."/>
            <person name="Jaillon O."/>
            <person name="Duret L."/>
            <person name="Noel B."/>
            <person name="Jubin C."/>
            <person name="Porcel B.M."/>
            <person name="Segurens B."/>
            <person name="Daubin V."/>
            <person name="Anthouard V."/>
            <person name="Aiach N."/>
            <person name="Arnaiz O."/>
            <person name="Billaut A."/>
            <person name="Beisson J."/>
            <person name="Blanc I."/>
            <person name="Bouhouche K."/>
            <person name="Camara F."/>
            <person name="Duharcourt S."/>
            <person name="Guigo R."/>
            <person name="Gogendeau D."/>
            <person name="Katinka M."/>
            <person name="Keller A.-M."/>
            <person name="Kissmehl R."/>
            <person name="Klotz C."/>
            <person name="Koll F."/>
            <person name="Le Moue A."/>
            <person name="Lepere C."/>
            <person name="Malinsky S."/>
            <person name="Nowacki M."/>
            <person name="Nowak J.K."/>
            <person name="Plattner H."/>
            <person name="Poulain J."/>
            <person name="Ruiz F."/>
            <person name="Serrano V."/>
            <person name="Zagulski M."/>
            <person name="Dessen P."/>
            <person name="Betermier M."/>
            <person name="Weissenbach J."/>
            <person name="Scarpelli C."/>
            <person name="Schachter V."/>
            <person name="Sperling L."/>
            <person name="Meyer E."/>
            <person name="Cohen J."/>
            <person name="Wincker P."/>
        </authorList>
    </citation>
    <scope>NUCLEOTIDE SEQUENCE [LARGE SCALE GENOMIC DNA]</scope>
    <source>
        <strain evidence="2 3">Stock d4-2</strain>
    </source>
</reference>
<evidence type="ECO:0000313" key="2">
    <source>
        <dbReference type="EMBL" id="CAK75030.1"/>
    </source>
</evidence>